<evidence type="ECO:0000313" key="3">
    <source>
        <dbReference type="Proteomes" id="UP000662572"/>
    </source>
</evidence>
<keyword evidence="1" id="KW-0812">Transmembrane</keyword>
<keyword evidence="1" id="KW-1133">Transmembrane helix</keyword>
<reference evidence="2" key="2">
    <citation type="submission" date="2020-09" db="EMBL/GenBank/DDBJ databases">
        <authorList>
            <person name="Sun Q."/>
            <person name="Kim S."/>
        </authorList>
    </citation>
    <scope>NUCLEOTIDE SEQUENCE</scope>
    <source>
        <strain evidence="2">KCTC 32296</strain>
    </source>
</reference>
<dbReference type="AlphaFoldDB" id="A0A918Q0H9"/>
<gene>
    <name evidence="2" type="ORF">GCM10011273_13870</name>
</gene>
<reference evidence="2" key="1">
    <citation type="journal article" date="2014" name="Int. J. Syst. Evol. Microbiol.">
        <title>Complete genome sequence of Corynebacterium casei LMG S-19264T (=DSM 44701T), isolated from a smear-ripened cheese.</title>
        <authorList>
            <consortium name="US DOE Joint Genome Institute (JGI-PGF)"/>
            <person name="Walter F."/>
            <person name="Albersmeier A."/>
            <person name="Kalinowski J."/>
            <person name="Ruckert C."/>
        </authorList>
    </citation>
    <scope>NUCLEOTIDE SEQUENCE</scope>
    <source>
        <strain evidence="2">KCTC 32296</strain>
    </source>
</reference>
<organism evidence="2 3">
    <name type="scientific">Asticcacaulis endophyticus</name>
    <dbReference type="NCBI Taxonomy" id="1395890"/>
    <lineage>
        <taxon>Bacteria</taxon>
        <taxon>Pseudomonadati</taxon>
        <taxon>Pseudomonadota</taxon>
        <taxon>Alphaproteobacteria</taxon>
        <taxon>Caulobacterales</taxon>
        <taxon>Caulobacteraceae</taxon>
        <taxon>Asticcacaulis</taxon>
    </lineage>
</organism>
<keyword evidence="1" id="KW-0472">Membrane</keyword>
<proteinExistence type="predicted"/>
<keyword evidence="3" id="KW-1185">Reference proteome</keyword>
<accession>A0A918Q0H9</accession>
<dbReference type="Proteomes" id="UP000662572">
    <property type="component" value="Unassembled WGS sequence"/>
</dbReference>
<dbReference type="EMBL" id="BMZB01000001">
    <property type="protein sequence ID" value="GGZ29125.1"/>
    <property type="molecule type" value="Genomic_DNA"/>
</dbReference>
<comment type="caution">
    <text evidence="2">The sequence shown here is derived from an EMBL/GenBank/DDBJ whole genome shotgun (WGS) entry which is preliminary data.</text>
</comment>
<feature type="transmembrane region" description="Helical" evidence="1">
    <location>
        <begin position="75"/>
        <end position="93"/>
    </location>
</feature>
<sequence length="133" mass="15134">MSSETPAPLSDKPASQLKAFFGNPRLVPMINYVLFFIFLMSLGFTGILAITLIYLFQDNAPDWLKSHYEFQKRTFWIGIAMVILLIVITGLKIPFLAWVAFGSVFIWTVGRSVVGFNHLVHNRPYPTPKGWLI</sequence>
<feature type="transmembrane region" description="Helical" evidence="1">
    <location>
        <begin position="32"/>
        <end position="55"/>
    </location>
</feature>
<evidence type="ECO:0008006" key="4">
    <source>
        <dbReference type="Google" id="ProtNLM"/>
    </source>
</evidence>
<dbReference type="RefSeq" id="WP_189485644.1">
    <property type="nucleotide sequence ID" value="NZ_BMZB01000001.1"/>
</dbReference>
<evidence type="ECO:0000313" key="2">
    <source>
        <dbReference type="EMBL" id="GGZ29125.1"/>
    </source>
</evidence>
<name>A0A918Q0H9_9CAUL</name>
<evidence type="ECO:0000256" key="1">
    <source>
        <dbReference type="SAM" id="Phobius"/>
    </source>
</evidence>
<protein>
    <recommendedName>
        <fullName evidence="4">DUF4870 domain-containing protein</fullName>
    </recommendedName>
</protein>